<keyword evidence="7 10" id="KW-0472">Membrane</keyword>
<feature type="transmembrane region" description="Helical" evidence="10">
    <location>
        <begin position="121"/>
        <end position="144"/>
    </location>
</feature>
<comment type="similarity">
    <text evidence="8">Belongs to the TRAP transporter small permease family.</text>
</comment>
<evidence type="ECO:0000256" key="9">
    <source>
        <dbReference type="SAM" id="MobiDB-lite"/>
    </source>
</evidence>
<evidence type="ECO:0000313" key="13">
    <source>
        <dbReference type="Proteomes" id="UP000313948"/>
    </source>
</evidence>
<dbReference type="InterPro" id="IPR055348">
    <property type="entry name" value="DctQ"/>
</dbReference>
<keyword evidence="2" id="KW-0813">Transport</keyword>
<dbReference type="InterPro" id="IPR007387">
    <property type="entry name" value="TRAP_DctQ"/>
</dbReference>
<proteinExistence type="inferred from homology"/>
<evidence type="ECO:0000256" key="5">
    <source>
        <dbReference type="ARBA" id="ARBA00022692"/>
    </source>
</evidence>
<evidence type="ECO:0000256" key="3">
    <source>
        <dbReference type="ARBA" id="ARBA00022475"/>
    </source>
</evidence>
<evidence type="ECO:0000256" key="2">
    <source>
        <dbReference type="ARBA" id="ARBA00022448"/>
    </source>
</evidence>
<evidence type="ECO:0000256" key="6">
    <source>
        <dbReference type="ARBA" id="ARBA00022989"/>
    </source>
</evidence>
<protein>
    <submittedName>
        <fullName evidence="12">TRAP transporter small permease</fullName>
    </submittedName>
</protein>
<keyword evidence="3" id="KW-1003">Cell membrane</keyword>
<keyword evidence="13" id="KW-1185">Reference proteome</keyword>
<feature type="region of interest" description="Disordered" evidence="9">
    <location>
        <begin position="1"/>
        <end position="30"/>
    </location>
</feature>
<keyword evidence="5 10" id="KW-0812">Transmembrane</keyword>
<feature type="transmembrane region" description="Helical" evidence="10">
    <location>
        <begin position="83"/>
        <end position="100"/>
    </location>
</feature>
<evidence type="ECO:0000313" key="12">
    <source>
        <dbReference type="EMBL" id="QDB79695.1"/>
    </source>
</evidence>
<keyword evidence="4" id="KW-0997">Cell inner membrane</keyword>
<reference evidence="12 13" key="1">
    <citation type="submission" date="2019-05" db="EMBL/GenBank/DDBJ databases">
        <title>Georgenia *** sp. nov., and Georgenia *** sp. nov., isolated from the intestinal contents of plateau pika (Ochotona curzoniae) in the Qinghai-Tibet plateau of China.</title>
        <authorList>
            <person name="Tian Z."/>
        </authorList>
    </citation>
    <scope>NUCLEOTIDE SEQUENCE [LARGE SCALE GENOMIC DNA]</scope>
    <source>
        <strain evidence="12 13">Z294</strain>
    </source>
</reference>
<feature type="transmembrane region" description="Helical" evidence="10">
    <location>
        <begin position="164"/>
        <end position="189"/>
    </location>
</feature>
<dbReference type="RefSeq" id="WP_139073802.1">
    <property type="nucleotide sequence ID" value="NZ_CP040899.1"/>
</dbReference>
<keyword evidence="6 10" id="KW-1133">Transmembrane helix</keyword>
<evidence type="ECO:0000256" key="8">
    <source>
        <dbReference type="ARBA" id="ARBA00038436"/>
    </source>
</evidence>
<dbReference type="PANTHER" id="PTHR35011:SF2">
    <property type="entry name" value="2,3-DIKETO-L-GULONATE TRAP TRANSPORTER SMALL PERMEASE PROTEIN YIAM"/>
    <property type="match status" value="1"/>
</dbReference>
<evidence type="ECO:0000256" key="4">
    <source>
        <dbReference type="ARBA" id="ARBA00022519"/>
    </source>
</evidence>
<gene>
    <name evidence="12" type="ORF">FE251_10150</name>
</gene>
<evidence type="ECO:0000256" key="7">
    <source>
        <dbReference type="ARBA" id="ARBA00023136"/>
    </source>
</evidence>
<dbReference type="Proteomes" id="UP000313948">
    <property type="component" value="Chromosome"/>
</dbReference>
<organism evidence="12 13">
    <name type="scientific">Georgenia wutianyii</name>
    <dbReference type="NCBI Taxonomy" id="2585135"/>
    <lineage>
        <taxon>Bacteria</taxon>
        <taxon>Bacillati</taxon>
        <taxon>Actinomycetota</taxon>
        <taxon>Actinomycetes</taxon>
        <taxon>Micrococcales</taxon>
        <taxon>Bogoriellaceae</taxon>
        <taxon>Georgenia</taxon>
    </lineage>
</organism>
<dbReference type="EMBL" id="CP040899">
    <property type="protein sequence ID" value="QDB79695.1"/>
    <property type="molecule type" value="Genomic_DNA"/>
</dbReference>
<dbReference type="PANTHER" id="PTHR35011">
    <property type="entry name" value="2,3-DIKETO-L-GULONATE TRAP TRANSPORTER SMALL PERMEASE PROTEIN YIAM"/>
    <property type="match status" value="1"/>
</dbReference>
<evidence type="ECO:0000259" key="11">
    <source>
        <dbReference type="Pfam" id="PF04290"/>
    </source>
</evidence>
<dbReference type="Pfam" id="PF04290">
    <property type="entry name" value="DctQ"/>
    <property type="match status" value="1"/>
</dbReference>
<feature type="domain" description="Tripartite ATP-independent periplasmic transporters DctQ component" evidence="11">
    <location>
        <begin position="59"/>
        <end position="188"/>
    </location>
</feature>
<sequence length="205" mass="22040">MTDNNAATGPDPTPQPASAADRGTTPRPQGGPIVRALEAVRSVIDRILVLICIVTFVVLVVVVSWQVISRQVVGTPATWTEETARYIFVVLALLVAALVFSERGHIAVEIFVERLPKRFQLVVALVVEALVVAFAVYVMIYGGIAVSQNAWGQNISTLPLTIGQIYLVLPVSGALITFFSICHVVGMFVGTEDTLPDVDENNQGI</sequence>
<comment type="subcellular location">
    <subcellularLocation>
        <location evidence="1">Cell inner membrane</location>
        <topology evidence="1">Multi-pass membrane protein</topology>
    </subcellularLocation>
</comment>
<name>A0ABX5VN85_9MICO</name>
<evidence type="ECO:0000256" key="10">
    <source>
        <dbReference type="SAM" id="Phobius"/>
    </source>
</evidence>
<accession>A0ABX5VN85</accession>
<feature type="transmembrane region" description="Helical" evidence="10">
    <location>
        <begin position="47"/>
        <end position="68"/>
    </location>
</feature>
<evidence type="ECO:0000256" key="1">
    <source>
        <dbReference type="ARBA" id="ARBA00004429"/>
    </source>
</evidence>